<feature type="region of interest" description="Disordered" evidence="1">
    <location>
        <begin position="36"/>
        <end position="55"/>
    </location>
</feature>
<protein>
    <submittedName>
        <fullName evidence="2">Uncharacterized protein</fullName>
    </submittedName>
</protein>
<dbReference type="Proteomes" id="UP000188388">
    <property type="component" value="Unassembled WGS sequence"/>
</dbReference>
<dbReference type="AlphaFoldDB" id="A0A1R3V6L2"/>
<sequence length="55" mass="5967">MSPNARFLPCYAEIKFNCLTWGSAAVRANQPLLAQSKATDTPLGKSRGCNLRGQL</sequence>
<keyword evidence="3" id="KW-1185">Reference proteome</keyword>
<proteinExistence type="predicted"/>
<gene>
    <name evidence="2" type="ORF">BQ8794_220034</name>
</gene>
<reference evidence="3" key="1">
    <citation type="submission" date="2017-01" db="EMBL/GenBank/DDBJ databases">
        <authorList>
            <person name="Brunel B."/>
        </authorList>
    </citation>
    <scope>NUCLEOTIDE SEQUENCE [LARGE SCALE GENOMIC DNA]</scope>
</reference>
<organism evidence="2 3">
    <name type="scientific">Mesorhizobium prunaredense</name>
    <dbReference type="NCBI Taxonomy" id="1631249"/>
    <lineage>
        <taxon>Bacteria</taxon>
        <taxon>Pseudomonadati</taxon>
        <taxon>Pseudomonadota</taxon>
        <taxon>Alphaproteobacteria</taxon>
        <taxon>Hyphomicrobiales</taxon>
        <taxon>Phyllobacteriaceae</taxon>
        <taxon>Mesorhizobium</taxon>
    </lineage>
</organism>
<name>A0A1R3V6L2_9HYPH</name>
<dbReference type="EMBL" id="FTPD01000015">
    <property type="protein sequence ID" value="SIT55470.1"/>
    <property type="molecule type" value="Genomic_DNA"/>
</dbReference>
<accession>A0A1R3V6L2</accession>
<evidence type="ECO:0000256" key="1">
    <source>
        <dbReference type="SAM" id="MobiDB-lite"/>
    </source>
</evidence>
<evidence type="ECO:0000313" key="3">
    <source>
        <dbReference type="Proteomes" id="UP000188388"/>
    </source>
</evidence>
<dbReference type="STRING" id="1631249.BQ8794_220034"/>
<evidence type="ECO:0000313" key="2">
    <source>
        <dbReference type="EMBL" id="SIT55470.1"/>
    </source>
</evidence>